<name>A0A3E0AYJ4_9STAP</name>
<keyword evidence="1" id="KW-1133">Transmembrane helix</keyword>
<dbReference type="Pfam" id="PF03929">
    <property type="entry name" value="PepSY_TM"/>
    <property type="match status" value="1"/>
</dbReference>
<sequence length="444" mass="49336">MKKQIQPLIWRWHLFAGLVLAPFLLIIAITGAIYLFRVDIEEYIYKDYYNIEAESEQLPPSDLAFTALNTVGSGDITRYRPGEDDTRSAEVGITDGDGESLTVFINPYNREVLGIINDSTRPMEILAALHSELMAGTFGDRIVELVACWTIIMLISGLFLWFPKAKVKIKGVFTIRFNKAGRIRRRDLHAVPAFWISGGLLFFLLSGMLWTGFWGTGVQQLTTASGAGYPPSIWVGPAPESETVAEDIADVSWAAEQMPVADSDPSSGFRQVSIDEVIKTADAADTHPSYDIFYPASPEGVFTLSVFPPKAQDEATIHIDQHTGDVIADYRYDNYGPLGKAMALAITIHKGLEFGLLNQIIGVIICLGLIGMVITGVYMWWKRKPKGKSGAPKAKSIFEFKGMLSVLIILGLIFPLVGLSLIILFLLDRLIIRNNEKLRRWLNY</sequence>
<organism evidence="2 3">
    <name type="scientific">Jeotgalicoccus halotolerans</name>
    <dbReference type="NCBI Taxonomy" id="157227"/>
    <lineage>
        <taxon>Bacteria</taxon>
        <taxon>Bacillati</taxon>
        <taxon>Bacillota</taxon>
        <taxon>Bacilli</taxon>
        <taxon>Bacillales</taxon>
        <taxon>Staphylococcaceae</taxon>
        <taxon>Jeotgalicoccus</taxon>
    </lineage>
</organism>
<feature type="transmembrane region" description="Helical" evidence="1">
    <location>
        <begin position="142"/>
        <end position="162"/>
    </location>
</feature>
<keyword evidence="1" id="KW-0812">Transmembrane</keyword>
<protein>
    <submittedName>
        <fullName evidence="2">Putative iron-regulated membrane protein</fullName>
    </submittedName>
</protein>
<feature type="transmembrane region" description="Helical" evidence="1">
    <location>
        <begin position="12"/>
        <end position="36"/>
    </location>
</feature>
<proteinExistence type="predicted"/>
<dbReference type="RefSeq" id="WP_115884944.1">
    <property type="nucleotide sequence ID" value="NZ_CBCSHX010000002.1"/>
</dbReference>
<evidence type="ECO:0000313" key="2">
    <source>
        <dbReference type="EMBL" id="REG24814.1"/>
    </source>
</evidence>
<dbReference type="PANTHER" id="PTHR34219">
    <property type="entry name" value="IRON-REGULATED INNER MEMBRANE PROTEIN-RELATED"/>
    <property type="match status" value="1"/>
</dbReference>
<feature type="transmembrane region" description="Helical" evidence="1">
    <location>
        <begin position="360"/>
        <end position="381"/>
    </location>
</feature>
<keyword evidence="3" id="KW-1185">Reference proteome</keyword>
<dbReference type="AlphaFoldDB" id="A0A3E0AYJ4"/>
<feature type="transmembrane region" description="Helical" evidence="1">
    <location>
        <begin position="192"/>
        <end position="213"/>
    </location>
</feature>
<dbReference type="InterPro" id="IPR005625">
    <property type="entry name" value="PepSY-ass_TM"/>
</dbReference>
<gene>
    <name evidence="2" type="ORF">DFR63_1124</name>
</gene>
<evidence type="ECO:0000313" key="3">
    <source>
        <dbReference type="Proteomes" id="UP000257076"/>
    </source>
</evidence>
<dbReference type="PANTHER" id="PTHR34219:SF1">
    <property type="entry name" value="PEPSY DOMAIN-CONTAINING PROTEIN"/>
    <property type="match status" value="1"/>
</dbReference>
<keyword evidence="1" id="KW-0472">Membrane</keyword>
<feature type="transmembrane region" description="Helical" evidence="1">
    <location>
        <begin position="402"/>
        <end position="427"/>
    </location>
</feature>
<accession>A0A3E0AYJ4</accession>
<reference evidence="2 3" key="1">
    <citation type="submission" date="2018-08" db="EMBL/GenBank/DDBJ databases">
        <title>Genomic Encyclopedia of Type Strains, Phase IV (KMG-IV): sequencing the most valuable type-strain genomes for metagenomic binning, comparative biology and taxonomic classification.</title>
        <authorList>
            <person name="Goeker M."/>
        </authorList>
    </citation>
    <scope>NUCLEOTIDE SEQUENCE [LARGE SCALE GENOMIC DNA]</scope>
    <source>
        <strain evidence="2 3">DSM 17274</strain>
    </source>
</reference>
<evidence type="ECO:0000256" key="1">
    <source>
        <dbReference type="SAM" id="Phobius"/>
    </source>
</evidence>
<dbReference type="Proteomes" id="UP000257076">
    <property type="component" value="Unassembled WGS sequence"/>
</dbReference>
<dbReference type="EMBL" id="QUMW01000010">
    <property type="protein sequence ID" value="REG24814.1"/>
    <property type="molecule type" value="Genomic_DNA"/>
</dbReference>
<dbReference type="OrthoDB" id="111691at2"/>
<comment type="caution">
    <text evidence="2">The sequence shown here is derived from an EMBL/GenBank/DDBJ whole genome shotgun (WGS) entry which is preliminary data.</text>
</comment>